<dbReference type="Proteomes" id="UP001211065">
    <property type="component" value="Unassembled WGS sequence"/>
</dbReference>
<dbReference type="Pfam" id="PF02567">
    <property type="entry name" value="PhzC-PhzF"/>
    <property type="match status" value="1"/>
</dbReference>
<proteinExistence type="predicted"/>
<keyword evidence="3" id="KW-1185">Reference proteome</keyword>
<dbReference type="Gene3D" id="3.10.310.10">
    <property type="entry name" value="Diaminopimelate Epimerase, Chain A, domain 1"/>
    <property type="match status" value="2"/>
</dbReference>
<dbReference type="NCBIfam" id="TIGR00654">
    <property type="entry name" value="PhzF_family"/>
    <property type="match status" value="1"/>
</dbReference>
<dbReference type="InterPro" id="IPR003719">
    <property type="entry name" value="Phenazine_PhzF-like"/>
</dbReference>
<name>A0AAD5U2N7_9FUNG</name>
<gene>
    <name evidence="2" type="ORF">HK099_002466</name>
</gene>
<dbReference type="AlphaFoldDB" id="A0AAD5U2N7"/>
<evidence type="ECO:0008006" key="4">
    <source>
        <dbReference type="Google" id="ProtNLM"/>
    </source>
</evidence>
<dbReference type="SUPFAM" id="SSF54506">
    <property type="entry name" value="Diaminopimelate epimerase-like"/>
    <property type="match status" value="1"/>
</dbReference>
<feature type="active site" evidence="1">
    <location>
        <position position="45"/>
    </location>
</feature>
<evidence type="ECO:0000313" key="2">
    <source>
        <dbReference type="EMBL" id="KAJ3222316.1"/>
    </source>
</evidence>
<evidence type="ECO:0000256" key="1">
    <source>
        <dbReference type="PIRSR" id="PIRSR016184-1"/>
    </source>
</evidence>
<dbReference type="EMBL" id="JADGJW010000181">
    <property type="protein sequence ID" value="KAJ3222316.1"/>
    <property type="molecule type" value="Genomic_DNA"/>
</dbReference>
<dbReference type="GO" id="GO:0005737">
    <property type="term" value="C:cytoplasm"/>
    <property type="evidence" value="ECO:0007669"/>
    <property type="project" value="TreeGrafter"/>
</dbReference>
<protein>
    <recommendedName>
        <fullName evidence="4">PhzF family phenazine biosynthesis protein</fullName>
    </recommendedName>
</protein>
<organism evidence="2 3">
    <name type="scientific">Clydaea vesicula</name>
    <dbReference type="NCBI Taxonomy" id="447962"/>
    <lineage>
        <taxon>Eukaryota</taxon>
        <taxon>Fungi</taxon>
        <taxon>Fungi incertae sedis</taxon>
        <taxon>Chytridiomycota</taxon>
        <taxon>Chytridiomycota incertae sedis</taxon>
        <taxon>Chytridiomycetes</taxon>
        <taxon>Lobulomycetales</taxon>
        <taxon>Lobulomycetaceae</taxon>
        <taxon>Clydaea</taxon>
    </lineage>
</organism>
<evidence type="ECO:0000313" key="3">
    <source>
        <dbReference type="Proteomes" id="UP001211065"/>
    </source>
</evidence>
<dbReference type="GO" id="GO:0016853">
    <property type="term" value="F:isomerase activity"/>
    <property type="evidence" value="ECO:0007669"/>
    <property type="project" value="TreeGrafter"/>
</dbReference>
<reference evidence="2" key="1">
    <citation type="submission" date="2020-05" db="EMBL/GenBank/DDBJ databases">
        <title>Phylogenomic resolution of chytrid fungi.</title>
        <authorList>
            <person name="Stajich J.E."/>
            <person name="Amses K."/>
            <person name="Simmons R."/>
            <person name="Seto K."/>
            <person name="Myers J."/>
            <person name="Bonds A."/>
            <person name="Quandt C.A."/>
            <person name="Barry K."/>
            <person name="Liu P."/>
            <person name="Grigoriev I."/>
            <person name="Longcore J.E."/>
            <person name="James T.Y."/>
        </authorList>
    </citation>
    <scope>NUCLEOTIDE SEQUENCE</scope>
    <source>
        <strain evidence="2">JEL0476</strain>
    </source>
</reference>
<comment type="caution">
    <text evidence="2">The sequence shown here is derived from an EMBL/GenBank/DDBJ whole genome shotgun (WGS) entry which is preliminary data.</text>
</comment>
<sequence>MINFLLVDAFTEQKFAGNACSVVLVNQFPVDSLMLSMAKEFNQSETSFVEKTKETNKFNVRYFTTSSEIPLAGHPTIATAKALLHLNLIILNDASNLTTIQFNLIEGPIDVEIQHDLKKNVDLIVMKQRKPKFFSLHDPDVVLPFFGLEKSDLFPDSLIQTVSTGTKQMMIFLKDKKSLQKAEVSNQKALDSYKDSSDFFCPFLFTMEGIKNGKTFARMIGYGQEDAATGSATGAMSAYLWKYGFLDERKFIAEQGHWLGRPSEIHVEVSGRRDDVEWVKIGGNAAVVLEGLI</sequence>
<dbReference type="PANTHER" id="PTHR13774">
    <property type="entry name" value="PHENAZINE BIOSYNTHESIS PROTEIN"/>
    <property type="match status" value="1"/>
</dbReference>
<accession>A0AAD5U2N7</accession>
<dbReference type="PIRSF" id="PIRSF016184">
    <property type="entry name" value="PhzC_PhzF"/>
    <property type="match status" value="1"/>
</dbReference>